<dbReference type="OrthoDB" id="9997739at2759"/>
<accession>A0A8H7Y655</accession>
<evidence type="ECO:0000259" key="1">
    <source>
        <dbReference type="PROSITE" id="PS50097"/>
    </source>
</evidence>
<dbReference type="PROSITE" id="PS50097">
    <property type="entry name" value="BTB"/>
    <property type="match status" value="1"/>
</dbReference>
<dbReference type="Pfam" id="PF00651">
    <property type="entry name" value="BTB"/>
    <property type="match status" value="1"/>
</dbReference>
<organism evidence="2">
    <name type="scientific">Psilocybe cubensis</name>
    <name type="common">Psychedelic mushroom</name>
    <name type="synonym">Stropharia cubensis</name>
    <dbReference type="NCBI Taxonomy" id="181762"/>
    <lineage>
        <taxon>Eukaryota</taxon>
        <taxon>Fungi</taxon>
        <taxon>Dikarya</taxon>
        <taxon>Basidiomycota</taxon>
        <taxon>Agaricomycotina</taxon>
        <taxon>Agaricomycetes</taxon>
        <taxon>Agaricomycetidae</taxon>
        <taxon>Agaricales</taxon>
        <taxon>Agaricineae</taxon>
        <taxon>Strophariaceae</taxon>
        <taxon>Psilocybe</taxon>
    </lineage>
</organism>
<dbReference type="EMBL" id="JAFIQS010000002">
    <property type="protein sequence ID" value="KAG5173172.1"/>
    <property type="molecule type" value="Genomic_DNA"/>
</dbReference>
<protein>
    <recommendedName>
        <fullName evidence="1">BTB domain-containing protein</fullName>
    </recommendedName>
</protein>
<feature type="domain" description="BTB" evidence="1">
    <location>
        <begin position="20"/>
        <end position="94"/>
    </location>
</feature>
<evidence type="ECO:0000313" key="2">
    <source>
        <dbReference type="EMBL" id="KAG5173172.1"/>
    </source>
</evidence>
<name>A0A8H7Y655_PSICU</name>
<sequence>MSNPTSTPLAPHPEYYINGGDLYLVAGNTQYRVHSYFFERDSEYFRKKLNSHAPLSAPRLGSSDANAIIIKRAGPNEFEKLLWVFYNPKYSLYEATASEWITILKLACDYRFNEVKLLAIRGLEMSNLTTVQRIQIYELYHVERQYLVPLYDVLCRREECLTEEEAKELGLPTTLLIFRIREILRSQSGDGSDKSPLPASLDDVYITRTICSSLGVDPQSLPGAGSLVISLVP</sequence>
<dbReference type="Gene3D" id="3.30.710.10">
    <property type="entry name" value="Potassium Channel Kv1.1, Chain A"/>
    <property type="match status" value="1"/>
</dbReference>
<dbReference type="SUPFAM" id="SSF54695">
    <property type="entry name" value="POZ domain"/>
    <property type="match status" value="1"/>
</dbReference>
<dbReference type="InterPro" id="IPR011333">
    <property type="entry name" value="SKP1/BTB/POZ_sf"/>
</dbReference>
<dbReference type="AlphaFoldDB" id="A0A8H7Y655"/>
<comment type="caution">
    <text evidence="2">The sequence shown here is derived from an EMBL/GenBank/DDBJ whole genome shotgun (WGS) entry which is preliminary data.</text>
</comment>
<dbReference type="InterPro" id="IPR000210">
    <property type="entry name" value="BTB/POZ_dom"/>
</dbReference>
<gene>
    <name evidence="2" type="ORF">JR316_002682</name>
</gene>
<reference evidence="2" key="1">
    <citation type="submission" date="2021-02" db="EMBL/GenBank/DDBJ databases">
        <title>Psilocybe cubensis genome.</title>
        <authorList>
            <person name="Mckernan K.J."/>
            <person name="Crawford S."/>
            <person name="Trippe A."/>
            <person name="Kane L.T."/>
            <person name="Mclaughlin S."/>
        </authorList>
    </citation>
    <scope>NUCLEOTIDE SEQUENCE [LARGE SCALE GENOMIC DNA]</scope>
    <source>
        <strain evidence="2">MGC-MH-2018</strain>
    </source>
</reference>
<proteinExistence type="predicted"/>